<feature type="transmembrane region" description="Helical" evidence="1">
    <location>
        <begin position="139"/>
        <end position="155"/>
    </location>
</feature>
<feature type="transmembrane region" description="Helical" evidence="1">
    <location>
        <begin position="199"/>
        <end position="222"/>
    </location>
</feature>
<evidence type="ECO:0000256" key="1">
    <source>
        <dbReference type="SAM" id="Phobius"/>
    </source>
</evidence>
<keyword evidence="3" id="KW-1185">Reference proteome</keyword>
<keyword evidence="1" id="KW-1133">Transmembrane helix</keyword>
<feature type="transmembrane region" description="Helical" evidence="1">
    <location>
        <begin position="103"/>
        <end position="127"/>
    </location>
</feature>
<dbReference type="RefSeq" id="WP_308869766.1">
    <property type="nucleotide sequence ID" value="NZ_JAVFWO010000007.1"/>
</dbReference>
<sequence length="242" mass="26062">MSDAGSPQREDAAAVADDAAGGAPDRVRRLRREAWGFAIGSLCFFAGALPLYADWAGPVWTNVTFFVGSVFFTVAALIQLMLSGRRPPREHTNRPDRADWWSAAIQFAGTLLFNASTLVALVAAIARPDAVGVGWRPDAWGSLAFLVSSFLAIEATRGRERLWDRDARTWHGTGLNMVGSIAFAVSAVAAYVVPSTGDLVSLTWTNLGTAIGALCFFAAAVLSRRTIHHGDILRRLRRHPAA</sequence>
<keyword evidence="1" id="KW-0812">Transmembrane</keyword>
<feature type="transmembrane region" description="Helical" evidence="1">
    <location>
        <begin position="34"/>
        <end position="53"/>
    </location>
</feature>
<comment type="caution">
    <text evidence="2">The sequence shown here is derived from an EMBL/GenBank/DDBJ whole genome shotgun (WGS) entry which is preliminary data.</text>
</comment>
<dbReference type="Proteomes" id="UP001235133">
    <property type="component" value="Unassembled WGS sequence"/>
</dbReference>
<protein>
    <submittedName>
        <fullName evidence="2">YrhK family protein</fullName>
    </submittedName>
</protein>
<proteinExistence type="predicted"/>
<dbReference type="EMBL" id="JAVFWO010000007">
    <property type="protein sequence ID" value="MDQ7880100.1"/>
    <property type="molecule type" value="Genomic_DNA"/>
</dbReference>
<accession>A0ABU0Z682</accession>
<feature type="transmembrane region" description="Helical" evidence="1">
    <location>
        <begin position="59"/>
        <end position="82"/>
    </location>
</feature>
<reference evidence="2 3" key="1">
    <citation type="submission" date="2023-08" db="EMBL/GenBank/DDBJ databases">
        <title>Microbacterium psychrotolerans sp. nov., a psychrotolerant bacterium isolated from soil in Heilongjiang Province, China.</title>
        <authorList>
            <person name="An P."/>
            <person name="Zhao D."/>
            <person name="Xiang H."/>
        </authorList>
    </citation>
    <scope>NUCLEOTIDE SEQUENCE [LARGE SCALE GENOMIC DNA]</scope>
    <source>
        <strain evidence="2 3">QXD-8</strain>
    </source>
</reference>
<feature type="transmembrane region" description="Helical" evidence="1">
    <location>
        <begin position="175"/>
        <end position="193"/>
    </location>
</feature>
<gene>
    <name evidence="2" type="ORF">Q9R08_19070</name>
</gene>
<evidence type="ECO:0000313" key="2">
    <source>
        <dbReference type="EMBL" id="MDQ7880100.1"/>
    </source>
</evidence>
<organism evidence="2 3">
    <name type="scientific">Microbacterium psychrotolerans</name>
    <dbReference type="NCBI Taxonomy" id="3068321"/>
    <lineage>
        <taxon>Bacteria</taxon>
        <taxon>Bacillati</taxon>
        <taxon>Actinomycetota</taxon>
        <taxon>Actinomycetes</taxon>
        <taxon>Micrococcales</taxon>
        <taxon>Microbacteriaceae</taxon>
        <taxon>Microbacterium</taxon>
    </lineage>
</organism>
<keyword evidence="1" id="KW-0472">Membrane</keyword>
<evidence type="ECO:0000313" key="3">
    <source>
        <dbReference type="Proteomes" id="UP001235133"/>
    </source>
</evidence>
<name>A0ABU0Z682_9MICO</name>